<dbReference type="EMBL" id="JAODUP010000047">
    <property type="protein sequence ID" value="KAK2165644.1"/>
    <property type="molecule type" value="Genomic_DNA"/>
</dbReference>
<dbReference type="PROSITE" id="PS50089">
    <property type="entry name" value="ZF_RING_2"/>
    <property type="match status" value="1"/>
</dbReference>
<evidence type="ECO:0000256" key="1">
    <source>
        <dbReference type="ARBA" id="ARBA00004123"/>
    </source>
</evidence>
<dbReference type="SMART" id="SM00184">
    <property type="entry name" value="RING"/>
    <property type="match status" value="1"/>
</dbReference>
<dbReference type="Gene3D" id="3.30.40.10">
    <property type="entry name" value="Zinc/RING finger domain, C3HC4 (zinc finger)"/>
    <property type="match status" value="1"/>
</dbReference>
<dbReference type="InterPro" id="IPR032443">
    <property type="entry name" value="RAWUL"/>
</dbReference>
<keyword evidence="4" id="KW-0862">Zinc</keyword>
<dbReference type="InterPro" id="IPR013083">
    <property type="entry name" value="Znf_RING/FYVE/PHD"/>
</dbReference>
<dbReference type="GO" id="GO:0000122">
    <property type="term" value="P:negative regulation of transcription by RNA polymerase II"/>
    <property type="evidence" value="ECO:0007669"/>
    <property type="project" value="TreeGrafter"/>
</dbReference>
<protein>
    <recommendedName>
        <fullName evidence="8">RING-type domain-containing protein</fullName>
    </recommendedName>
</protein>
<evidence type="ECO:0000256" key="2">
    <source>
        <dbReference type="ARBA" id="ARBA00022723"/>
    </source>
</evidence>
<dbReference type="AlphaFoldDB" id="A0AAD9K6D7"/>
<evidence type="ECO:0000256" key="5">
    <source>
        <dbReference type="ARBA" id="ARBA00023242"/>
    </source>
</evidence>
<evidence type="ECO:0000256" key="3">
    <source>
        <dbReference type="ARBA" id="ARBA00022771"/>
    </source>
</evidence>
<dbReference type="GO" id="GO:0035102">
    <property type="term" value="C:PRC1 complex"/>
    <property type="evidence" value="ECO:0007669"/>
    <property type="project" value="TreeGrafter"/>
</dbReference>
<evidence type="ECO:0000313" key="9">
    <source>
        <dbReference type="EMBL" id="KAK2165644.1"/>
    </source>
</evidence>
<gene>
    <name evidence="9" type="ORF">LSH36_47g02071</name>
</gene>
<reference evidence="9" key="1">
    <citation type="journal article" date="2023" name="Mol. Biol. Evol.">
        <title>Third-Generation Sequencing Reveals the Adaptive Role of the Epigenome in Three Deep-Sea Polychaetes.</title>
        <authorList>
            <person name="Perez M."/>
            <person name="Aroh O."/>
            <person name="Sun Y."/>
            <person name="Lan Y."/>
            <person name="Juniper S.K."/>
            <person name="Young C.R."/>
            <person name="Angers B."/>
            <person name="Qian P.Y."/>
        </authorList>
    </citation>
    <scope>NUCLEOTIDE SEQUENCE</scope>
    <source>
        <strain evidence="9">P08H-3</strain>
    </source>
</reference>
<organism evidence="9 10">
    <name type="scientific">Paralvinella palmiformis</name>
    <dbReference type="NCBI Taxonomy" id="53620"/>
    <lineage>
        <taxon>Eukaryota</taxon>
        <taxon>Metazoa</taxon>
        <taxon>Spiralia</taxon>
        <taxon>Lophotrochozoa</taxon>
        <taxon>Annelida</taxon>
        <taxon>Polychaeta</taxon>
        <taxon>Sedentaria</taxon>
        <taxon>Canalipalpata</taxon>
        <taxon>Terebellida</taxon>
        <taxon>Terebelliformia</taxon>
        <taxon>Alvinellidae</taxon>
        <taxon>Paralvinella</taxon>
    </lineage>
</organism>
<keyword evidence="2" id="KW-0479">Metal-binding</keyword>
<keyword evidence="3 6" id="KW-0863">Zinc-finger</keyword>
<feature type="region of interest" description="Disordered" evidence="7">
    <location>
        <begin position="333"/>
        <end position="355"/>
    </location>
</feature>
<keyword evidence="5" id="KW-0539">Nucleus</keyword>
<dbReference type="SUPFAM" id="SSF57850">
    <property type="entry name" value="RING/U-box"/>
    <property type="match status" value="1"/>
</dbReference>
<dbReference type="InterPro" id="IPR017907">
    <property type="entry name" value="Znf_RING_CS"/>
</dbReference>
<dbReference type="Pfam" id="PF16207">
    <property type="entry name" value="RAWUL"/>
    <property type="match status" value="1"/>
</dbReference>
<evidence type="ECO:0000256" key="7">
    <source>
        <dbReference type="SAM" id="MobiDB-lite"/>
    </source>
</evidence>
<dbReference type="FunFam" id="3.30.40.10:FF:000033">
    <property type="entry name" value="Polycomb group RING finger protein 3"/>
    <property type="match status" value="1"/>
</dbReference>
<dbReference type="PANTHER" id="PTHR10825:SF29">
    <property type="entry name" value="POLYCOMB GROUP RING FINGER PROTEIN 1"/>
    <property type="match status" value="1"/>
</dbReference>
<evidence type="ECO:0000256" key="4">
    <source>
        <dbReference type="ARBA" id="ARBA00022833"/>
    </source>
</evidence>
<evidence type="ECO:0000313" key="10">
    <source>
        <dbReference type="Proteomes" id="UP001208570"/>
    </source>
</evidence>
<dbReference type="Proteomes" id="UP001208570">
    <property type="component" value="Unassembled WGS sequence"/>
</dbReference>
<name>A0AAD9K6D7_9ANNE</name>
<dbReference type="Gene3D" id="3.10.20.90">
    <property type="entry name" value="Phosphatidylinositol 3-kinase Catalytic Subunit, Chain A, domain 1"/>
    <property type="match status" value="1"/>
</dbReference>
<feature type="domain" description="RING-type" evidence="8">
    <location>
        <begin position="16"/>
        <end position="55"/>
    </location>
</feature>
<dbReference type="GO" id="GO:0008270">
    <property type="term" value="F:zinc ion binding"/>
    <property type="evidence" value="ECO:0007669"/>
    <property type="project" value="UniProtKB-KW"/>
</dbReference>
<dbReference type="GO" id="GO:1990841">
    <property type="term" value="F:promoter-specific chromatin binding"/>
    <property type="evidence" value="ECO:0007669"/>
    <property type="project" value="TreeGrafter"/>
</dbReference>
<dbReference type="PANTHER" id="PTHR10825">
    <property type="entry name" value="RING FINGER DOMAIN-CONTAINING, POLYCOMB GROUP COMPONENT"/>
    <property type="match status" value="1"/>
</dbReference>
<dbReference type="Pfam" id="PF13923">
    <property type="entry name" value="zf-C3HC4_2"/>
    <property type="match status" value="1"/>
</dbReference>
<feature type="compositionally biased region" description="Low complexity" evidence="7">
    <location>
        <begin position="336"/>
        <end position="355"/>
    </location>
</feature>
<evidence type="ECO:0000256" key="6">
    <source>
        <dbReference type="PROSITE-ProRule" id="PRU00175"/>
    </source>
</evidence>
<comment type="caution">
    <text evidence="9">The sequence shown here is derived from an EMBL/GenBank/DDBJ whole genome shotgun (WGS) entry which is preliminary data.</text>
</comment>
<proteinExistence type="predicted"/>
<comment type="subcellular location">
    <subcellularLocation>
        <location evidence="1">Nucleus</location>
    </subcellularLocation>
</comment>
<dbReference type="InterPro" id="IPR001841">
    <property type="entry name" value="Znf_RING"/>
</dbReference>
<accession>A0AAD9K6D7</accession>
<evidence type="ECO:0000259" key="8">
    <source>
        <dbReference type="PROSITE" id="PS50089"/>
    </source>
</evidence>
<keyword evidence="10" id="KW-1185">Reference proteome</keyword>
<dbReference type="CDD" id="cd17082">
    <property type="entry name" value="RAWUL_PCGF2_like"/>
    <property type="match status" value="1"/>
</dbReference>
<sequence>MESSVKIRHLNDHIMCVLCGGYLIDATTITECLHSFCRTCIVPYLEASSFCPACDTEVHSSQPLLGEINRRVDFYSRQALTFGHNVQSTTYSTYHKATLCQSLHDAIYRQMTRGELFYTEDEHKIIRSHPVDRRYLRCPATVTVRVLKKFIRNKFDLPPFYKIDIIHTKEVLKDSFKLLDIAYIYTWRRSAPLRLYYTVYESRPMVSVPVHITLPSGLRKRCLSCSGRNSHRNHGTVVSRIGVAANPERDRDSKLGIDEDIRRFASRRSRAFKMRARERARCQYHSAAIGIKEEVVSNHEEDVDRTLMSPFGSMKVSIPRCLIRNSVLAMKRRRTSSASRSLTSSESDGSDTGSLESSVYGGFDLDNDVESRCRIPKIFRRRLSDSSWSSAM</sequence>
<dbReference type="PROSITE" id="PS00518">
    <property type="entry name" value="ZF_RING_1"/>
    <property type="match status" value="1"/>
</dbReference>